<protein>
    <submittedName>
        <fullName evidence="7">Sigma-70 family RNA polymerase sigma factor</fullName>
    </submittedName>
</protein>
<dbReference type="EMBL" id="VLTJ01000029">
    <property type="protein sequence ID" value="TSH92729.1"/>
    <property type="molecule type" value="Genomic_DNA"/>
</dbReference>
<dbReference type="InterPro" id="IPR036388">
    <property type="entry name" value="WH-like_DNA-bd_sf"/>
</dbReference>
<comment type="similarity">
    <text evidence="1">Belongs to the sigma-70 factor family. ECF subfamily.</text>
</comment>
<evidence type="ECO:0000256" key="3">
    <source>
        <dbReference type="ARBA" id="ARBA00023082"/>
    </source>
</evidence>
<dbReference type="GO" id="GO:0006352">
    <property type="term" value="P:DNA-templated transcription initiation"/>
    <property type="evidence" value="ECO:0007669"/>
    <property type="project" value="InterPro"/>
</dbReference>
<dbReference type="RefSeq" id="WP_143949095.1">
    <property type="nucleotide sequence ID" value="NZ_BAABMB010000001.1"/>
</dbReference>
<dbReference type="Pfam" id="PF04542">
    <property type="entry name" value="Sigma70_r2"/>
    <property type="match status" value="1"/>
</dbReference>
<reference evidence="7 8" key="1">
    <citation type="submission" date="2019-07" db="EMBL/GenBank/DDBJ databases">
        <title>Qingshengfaniella alkalisoli gen. nov., sp. nov., isolated from saline soil.</title>
        <authorList>
            <person name="Xu L."/>
            <person name="Huang X.-X."/>
            <person name="Sun J.-Q."/>
        </authorList>
    </citation>
    <scope>NUCLEOTIDE SEQUENCE [LARGE SCALE GENOMIC DNA]</scope>
    <source>
        <strain evidence="7 8">DSM 27279</strain>
    </source>
</reference>
<sequence length="168" mass="19022">MSRLDSSAPDFGAVLYVQHHDWLRTWLRRNLPSSHDAEDVAHDTFVRVLRARVDAQLREPRAYLATVARRLVANFHRRRAIELAYLEVLASLPEERVPSAEVQAVMCERLTELDAMLDGLGRKVKQAFLLAHFDGLAYPQIAERLGVSVRTVQNHVATAVAHCCLLMD</sequence>
<dbReference type="NCBIfam" id="TIGR02937">
    <property type="entry name" value="sigma70-ECF"/>
    <property type="match status" value="1"/>
</dbReference>
<dbReference type="Gene3D" id="1.10.10.10">
    <property type="entry name" value="Winged helix-like DNA-binding domain superfamily/Winged helix DNA-binding domain"/>
    <property type="match status" value="1"/>
</dbReference>
<dbReference type="PANTHER" id="PTHR43133:SF63">
    <property type="entry name" value="RNA POLYMERASE SIGMA FACTOR FECI-RELATED"/>
    <property type="match status" value="1"/>
</dbReference>
<keyword evidence="3" id="KW-0731">Sigma factor</keyword>
<gene>
    <name evidence="7" type="ORF">FOZ76_15055</name>
</gene>
<dbReference type="Pfam" id="PF08281">
    <property type="entry name" value="Sigma70_r4_2"/>
    <property type="match status" value="1"/>
</dbReference>
<dbReference type="InterPro" id="IPR013325">
    <property type="entry name" value="RNA_pol_sigma_r2"/>
</dbReference>
<feature type="domain" description="RNA polymerase sigma factor 70 region 4 type 2" evidence="6">
    <location>
        <begin position="112"/>
        <end position="163"/>
    </location>
</feature>
<dbReference type="NCBIfam" id="NF007232">
    <property type="entry name" value="PRK09651.1"/>
    <property type="match status" value="1"/>
</dbReference>
<evidence type="ECO:0000313" key="7">
    <source>
        <dbReference type="EMBL" id="TSH92729.1"/>
    </source>
</evidence>
<dbReference type="Gene3D" id="1.10.1740.10">
    <property type="match status" value="1"/>
</dbReference>
<evidence type="ECO:0000313" key="8">
    <source>
        <dbReference type="Proteomes" id="UP000318405"/>
    </source>
</evidence>
<evidence type="ECO:0000259" key="5">
    <source>
        <dbReference type="Pfam" id="PF04542"/>
    </source>
</evidence>
<organism evidence="7 8">
    <name type="scientific">Verticiella sediminum</name>
    <dbReference type="NCBI Taxonomy" id="1247510"/>
    <lineage>
        <taxon>Bacteria</taxon>
        <taxon>Pseudomonadati</taxon>
        <taxon>Pseudomonadota</taxon>
        <taxon>Betaproteobacteria</taxon>
        <taxon>Burkholderiales</taxon>
        <taxon>Alcaligenaceae</taxon>
        <taxon>Verticiella</taxon>
    </lineage>
</organism>
<keyword evidence="2" id="KW-0805">Transcription regulation</keyword>
<dbReference type="InterPro" id="IPR013324">
    <property type="entry name" value="RNA_pol_sigma_r3/r4-like"/>
</dbReference>
<dbReference type="OrthoDB" id="8654550at2"/>
<evidence type="ECO:0000259" key="6">
    <source>
        <dbReference type="Pfam" id="PF08281"/>
    </source>
</evidence>
<proteinExistence type="inferred from homology"/>
<dbReference type="SUPFAM" id="SSF88659">
    <property type="entry name" value="Sigma3 and sigma4 domains of RNA polymerase sigma factors"/>
    <property type="match status" value="1"/>
</dbReference>
<dbReference type="PANTHER" id="PTHR43133">
    <property type="entry name" value="RNA POLYMERASE ECF-TYPE SIGMA FACTO"/>
    <property type="match status" value="1"/>
</dbReference>
<dbReference type="SUPFAM" id="SSF88946">
    <property type="entry name" value="Sigma2 domain of RNA polymerase sigma factors"/>
    <property type="match status" value="1"/>
</dbReference>
<dbReference type="InterPro" id="IPR014284">
    <property type="entry name" value="RNA_pol_sigma-70_dom"/>
</dbReference>
<dbReference type="GO" id="GO:0003677">
    <property type="term" value="F:DNA binding"/>
    <property type="evidence" value="ECO:0007669"/>
    <property type="project" value="InterPro"/>
</dbReference>
<feature type="domain" description="RNA polymerase sigma-70 region 2" evidence="5">
    <location>
        <begin position="15"/>
        <end position="80"/>
    </location>
</feature>
<dbReference type="GO" id="GO:0016987">
    <property type="term" value="F:sigma factor activity"/>
    <property type="evidence" value="ECO:0007669"/>
    <property type="project" value="UniProtKB-KW"/>
</dbReference>
<dbReference type="InterPro" id="IPR013249">
    <property type="entry name" value="RNA_pol_sigma70_r4_t2"/>
</dbReference>
<name>A0A556AIM3_9BURK</name>
<evidence type="ECO:0000256" key="4">
    <source>
        <dbReference type="ARBA" id="ARBA00023163"/>
    </source>
</evidence>
<dbReference type="Proteomes" id="UP000318405">
    <property type="component" value="Unassembled WGS sequence"/>
</dbReference>
<dbReference type="InterPro" id="IPR007627">
    <property type="entry name" value="RNA_pol_sigma70_r2"/>
</dbReference>
<dbReference type="AlphaFoldDB" id="A0A556AIM3"/>
<dbReference type="InterPro" id="IPR039425">
    <property type="entry name" value="RNA_pol_sigma-70-like"/>
</dbReference>
<accession>A0A556AIM3</accession>
<evidence type="ECO:0000256" key="2">
    <source>
        <dbReference type="ARBA" id="ARBA00023015"/>
    </source>
</evidence>
<comment type="caution">
    <text evidence="7">The sequence shown here is derived from an EMBL/GenBank/DDBJ whole genome shotgun (WGS) entry which is preliminary data.</text>
</comment>
<keyword evidence="8" id="KW-1185">Reference proteome</keyword>
<evidence type="ECO:0000256" key="1">
    <source>
        <dbReference type="ARBA" id="ARBA00010641"/>
    </source>
</evidence>
<keyword evidence="4" id="KW-0804">Transcription</keyword>
<dbReference type="NCBIfam" id="NF009180">
    <property type="entry name" value="PRK12528.1"/>
    <property type="match status" value="1"/>
</dbReference>